<evidence type="ECO:0000313" key="4">
    <source>
        <dbReference type="EMBL" id="OWJ65369.1"/>
    </source>
</evidence>
<organism evidence="4 5">
    <name type="scientific">Inquilinus limosus</name>
    <dbReference type="NCBI Taxonomy" id="171674"/>
    <lineage>
        <taxon>Bacteria</taxon>
        <taxon>Pseudomonadati</taxon>
        <taxon>Pseudomonadota</taxon>
        <taxon>Alphaproteobacteria</taxon>
        <taxon>Rhodospirillales</taxon>
        <taxon>Rhodospirillaceae</taxon>
        <taxon>Inquilinus</taxon>
    </lineage>
</organism>
<dbReference type="RefSeq" id="WP_088152729.1">
    <property type="nucleotide sequence ID" value="NZ_NHON01000038.1"/>
</dbReference>
<sequence length="379" mass="39716">MTTSRRPLSEAERLDWLRLARTDAVGPITFHDLIARYGTAGAAIAALPELSRRGGRRVELKPPSVAEAKRELDALARIGGRLVAACEPDYPGLLAMIEDAPPVLSLLGRGDLAARPMVGIVGARNASLNGRRFAHGMARQLGEAGFTVVSGFARGIDTAAHEGAFATGTLAVLAGGIDIVYPPENAGLYDRLAESGLVVAECALGTQPTARHFPRRNRLISGLSLGVVVVEAALRSGSLITARMAAEQGRQVLAVPGSPLDPRAQGCNRLIRGGATLVESAEHVIEALAPQISSPLLREPPAPAPRPSSILVPEGADGAGTDRAQATARVLELLSPTPTAVDELLRDCQLSPPVVLTVLLELELAGRIERQPGNRISLL</sequence>
<protein>
    <submittedName>
        <fullName evidence="4">DNA protecting protein DprA</fullName>
    </submittedName>
</protein>
<dbReference type="PANTHER" id="PTHR43022">
    <property type="entry name" value="PROTEIN SMF"/>
    <property type="match status" value="1"/>
</dbReference>
<evidence type="ECO:0000259" key="2">
    <source>
        <dbReference type="Pfam" id="PF02481"/>
    </source>
</evidence>
<dbReference type="OrthoDB" id="9785707at2"/>
<dbReference type="Gene3D" id="3.40.50.450">
    <property type="match status" value="1"/>
</dbReference>
<dbReference type="SUPFAM" id="SSF102405">
    <property type="entry name" value="MCP/YpsA-like"/>
    <property type="match status" value="1"/>
</dbReference>
<evidence type="ECO:0000256" key="1">
    <source>
        <dbReference type="ARBA" id="ARBA00006525"/>
    </source>
</evidence>
<dbReference type="Pfam" id="PF02481">
    <property type="entry name" value="DNA_processg_A"/>
    <property type="match status" value="1"/>
</dbReference>
<dbReference type="PANTHER" id="PTHR43022:SF1">
    <property type="entry name" value="PROTEIN SMF"/>
    <property type="match status" value="1"/>
</dbReference>
<dbReference type="InterPro" id="IPR036388">
    <property type="entry name" value="WH-like_DNA-bd_sf"/>
</dbReference>
<keyword evidence="5" id="KW-1185">Reference proteome</keyword>
<dbReference type="InterPro" id="IPR041614">
    <property type="entry name" value="DprA_WH"/>
</dbReference>
<feature type="domain" description="Smf/DprA SLOG" evidence="2">
    <location>
        <begin position="83"/>
        <end position="288"/>
    </location>
</feature>
<dbReference type="NCBIfam" id="TIGR00732">
    <property type="entry name" value="dprA"/>
    <property type="match status" value="1"/>
</dbReference>
<evidence type="ECO:0000259" key="3">
    <source>
        <dbReference type="Pfam" id="PF17782"/>
    </source>
</evidence>
<comment type="similarity">
    <text evidence="1">Belongs to the DprA/Smf family.</text>
</comment>
<comment type="caution">
    <text evidence="4">The sequence shown here is derived from an EMBL/GenBank/DDBJ whole genome shotgun (WGS) entry which is preliminary data.</text>
</comment>
<dbReference type="Pfam" id="PF17782">
    <property type="entry name" value="WHD_DprA"/>
    <property type="match status" value="1"/>
</dbReference>
<accession>A0A211ZJD2</accession>
<dbReference type="GO" id="GO:0009294">
    <property type="term" value="P:DNA-mediated transformation"/>
    <property type="evidence" value="ECO:0007669"/>
    <property type="project" value="InterPro"/>
</dbReference>
<evidence type="ECO:0000313" key="5">
    <source>
        <dbReference type="Proteomes" id="UP000196655"/>
    </source>
</evidence>
<dbReference type="InterPro" id="IPR057666">
    <property type="entry name" value="DrpA_SLOG"/>
</dbReference>
<dbReference type="EMBL" id="NHON01000038">
    <property type="protein sequence ID" value="OWJ65369.1"/>
    <property type="molecule type" value="Genomic_DNA"/>
</dbReference>
<dbReference type="InterPro" id="IPR003488">
    <property type="entry name" value="DprA"/>
</dbReference>
<feature type="domain" description="DprA winged helix" evidence="3">
    <location>
        <begin position="319"/>
        <end position="374"/>
    </location>
</feature>
<dbReference type="Proteomes" id="UP000196655">
    <property type="component" value="Unassembled WGS sequence"/>
</dbReference>
<dbReference type="Pfam" id="PF21102">
    <property type="entry name" value="DprA_N"/>
    <property type="match status" value="1"/>
</dbReference>
<reference evidence="5" key="1">
    <citation type="submission" date="2017-05" db="EMBL/GenBank/DDBJ databases">
        <authorList>
            <person name="Macchi M."/>
            <person name="Festa S."/>
            <person name="Coppotelli B.M."/>
            <person name="Morelli I.S."/>
        </authorList>
    </citation>
    <scope>NUCLEOTIDE SEQUENCE [LARGE SCALE GENOMIC DNA]</scope>
    <source>
        <strain evidence="5">I</strain>
    </source>
</reference>
<name>A0A211ZJD2_9PROT</name>
<dbReference type="Gene3D" id="1.10.10.10">
    <property type="entry name" value="Winged helix-like DNA-binding domain superfamily/Winged helix DNA-binding domain"/>
    <property type="match status" value="1"/>
</dbReference>
<dbReference type="AlphaFoldDB" id="A0A211ZJD2"/>
<proteinExistence type="inferred from homology"/>
<dbReference type="STRING" id="1122125.GCA_000423185_04875"/>
<gene>
    <name evidence="4" type="ORF">BWR60_19750</name>
</gene>